<dbReference type="OrthoDB" id="5390558at2759"/>
<dbReference type="PANTHER" id="PTHR12299:SF17">
    <property type="entry name" value="AT19571P-RELATED"/>
    <property type="match status" value="1"/>
</dbReference>
<dbReference type="GO" id="GO:0005737">
    <property type="term" value="C:cytoplasm"/>
    <property type="evidence" value="ECO:0007669"/>
    <property type="project" value="TreeGrafter"/>
</dbReference>
<gene>
    <name evidence="3" type="ORF">BGZ99_002256</name>
</gene>
<dbReference type="GO" id="GO:0003723">
    <property type="term" value="F:RNA binding"/>
    <property type="evidence" value="ECO:0007669"/>
    <property type="project" value="InterPro"/>
</dbReference>
<dbReference type="GO" id="GO:0005634">
    <property type="term" value="C:nucleus"/>
    <property type="evidence" value="ECO:0007669"/>
    <property type="project" value="TreeGrafter"/>
</dbReference>
<evidence type="ECO:0000313" key="3">
    <source>
        <dbReference type="EMBL" id="KAG0304872.1"/>
    </source>
</evidence>
<feature type="compositionally biased region" description="Basic and acidic residues" evidence="1">
    <location>
        <begin position="41"/>
        <end position="61"/>
    </location>
</feature>
<dbReference type="Gene3D" id="6.10.140.1040">
    <property type="match status" value="1"/>
</dbReference>
<dbReference type="InterPro" id="IPR039764">
    <property type="entry name" value="HABP4/SERBP1-like"/>
</dbReference>
<feature type="compositionally biased region" description="Basic and acidic residues" evidence="1">
    <location>
        <begin position="173"/>
        <end position="183"/>
    </location>
</feature>
<feature type="region of interest" description="Disordered" evidence="1">
    <location>
        <begin position="173"/>
        <end position="242"/>
    </location>
</feature>
<feature type="domain" description="Hyaluronan/mRNA-binding protein" evidence="2">
    <location>
        <begin position="39"/>
        <end position="126"/>
    </location>
</feature>
<feature type="compositionally biased region" description="Basic and acidic residues" evidence="1">
    <location>
        <begin position="192"/>
        <end position="215"/>
    </location>
</feature>
<organism evidence="3 4">
    <name type="scientific">Dissophora globulifera</name>
    <dbReference type="NCBI Taxonomy" id="979702"/>
    <lineage>
        <taxon>Eukaryota</taxon>
        <taxon>Fungi</taxon>
        <taxon>Fungi incertae sedis</taxon>
        <taxon>Mucoromycota</taxon>
        <taxon>Mortierellomycotina</taxon>
        <taxon>Mortierellomycetes</taxon>
        <taxon>Mortierellales</taxon>
        <taxon>Mortierellaceae</taxon>
        <taxon>Dissophora</taxon>
    </lineage>
</organism>
<feature type="non-terminal residue" evidence="3">
    <location>
        <position position="242"/>
    </location>
</feature>
<dbReference type="EMBL" id="JAAAIP010001652">
    <property type="protein sequence ID" value="KAG0304872.1"/>
    <property type="molecule type" value="Genomic_DNA"/>
</dbReference>
<dbReference type="AlphaFoldDB" id="A0A9P6QWW2"/>
<feature type="compositionally biased region" description="Basic and acidic residues" evidence="1">
    <location>
        <begin position="1"/>
        <end position="29"/>
    </location>
</feature>
<sequence>PRGPRYDRYPIESEATNRGEGRPQRDRGSRAPRGGRGGRHGGYDRHSGTGIVDSEKKEIQRLGDPAVAELEGEKDAVLSAQETSASFPAEPAEPEEVVKTLDEFLAEKAAKALKVALPKARAANAGADDSQWKNAKVLEVEETGDFIKMGKDSVTKSRKTKKEAKVLITDIDIRYTEPARDPAPRSAFRGGRGGDRGGRGGDRGARGSHGSDRGARRGGAAPRSGTAVNVDDQELFPSLGSQ</sequence>
<dbReference type="PANTHER" id="PTHR12299">
    <property type="entry name" value="HYALURONIC ACID-BINDING PROTEIN 4"/>
    <property type="match status" value="1"/>
</dbReference>
<dbReference type="SMART" id="SM01233">
    <property type="entry name" value="HABP4_PAI-RBP1"/>
    <property type="match status" value="1"/>
</dbReference>
<protein>
    <recommendedName>
        <fullName evidence="2">Hyaluronan/mRNA-binding protein domain-containing protein</fullName>
    </recommendedName>
</protein>
<evidence type="ECO:0000259" key="2">
    <source>
        <dbReference type="SMART" id="SM01233"/>
    </source>
</evidence>
<dbReference type="Proteomes" id="UP000738325">
    <property type="component" value="Unassembled WGS sequence"/>
</dbReference>
<evidence type="ECO:0000256" key="1">
    <source>
        <dbReference type="SAM" id="MobiDB-lite"/>
    </source>
</evidence>
<keyword evidence="4" id="KW-1185">Reference proteome</keyword>
<accession>A0A9P6QWW2</accession>
<name>A0A9P6QWW2_9FUNG</name>
<comment type="caution">
    <text evidence="3">The sequence shown here is derived from an EMBL/GenBank/DDBJ whole genome shotgun (WGS) entry which is preliminary data.</text>
</comment>
<proteinExistence type="predicted"/>
<feature type="region of interest" description="Disordered" evidence="1">
    <location>
        <begin position="1"/>
        <end position="94"/>
    </location>
</feature>
<reference evidence="3" key="1">
    <citation type="journal article" date="2020" name="Fungal Divers.">
        <title>Resolving the Mortierellaceae phylogeny through synthesis of multi-gene phylogenetics and phylogenomics.</title>
        <authorList>
            <person name="Vandepol N."/>
            <person name="Liber J."/>
            <person name="Desiro A."/>
            <person name="Na H."/>
            <person name="Kennedy M."/>
            <person name="Barry K."/>
            <person name="Grigoriev I.V."/>
            <person name="Miller A.N."/>
            <person name="O'Donnell K."/>
            <person name="Stajich J.E."/>
            <person name="Bonito G."/>
        </authorList>
    </citation>
    <scope>NUCLEOTIDE SEQUENCE</scope>
    <source>
        <strain evidence="3">REB-010B</strain>
    </source>
</reference>
<dbReference type="InterPro" id="IPR006861">
    <property type="entry name" value="HABP4_PAIRBP1-bd"/>
</dbReference>
<evidence type="ECO:0000313" key="4">
    <source>
        <dbReference type="Proteomes" id="UP000738325"/>
    </source>
</evidence>